<dbReference type="RefSeq" id="WP_126678311.1">
    <property type="nucleotide sequence ID" value="NZ_RYYU01000001.1"/>
</dbReference>
<evidence type="ECO:0000313" key="3">
    <source>
        <dbReference type="Proteomes" id="UP000278983"/>
    </source>
</evidence>
<feature type="domain" description="AAA" evidence="1">
    <location>
        <begin position="31"/>
        <end position="155"/>
    </location>
</feature>
<dbReference type="AlphaFoldDB" id="A0A3S0RA88"/>
<name>A0A3S0RA88_9BACT</name>
<evidence type="ECO:0000313" key="2">
    <source>
        <dbReference type="EMBL" id="RUL59141.1"/>
    </source>
</evidence>
<accession>A0A3S0RA88</accession>
<comment type="caution">
    <text evidence="2">The sequence shown here is derived from an EMBL/GenBank/DDBJ whole genome shotgun (WGS) entry which is preliminary data.</text>
</comment>
<dbReference type="Gene3D" id="3.40.50.300">
    <property type="entry name" value="P-loop containing nucleotide triphosphate hydrolases"/>
    <property type="match status" value="1"/>
</dbReference>
<dbReference type="SUPFAM" id="SSF52540">
    <property type="entry name" value="P-loop containing nucleoside triphosphate hydrolases"/>
    <property type="match status" value="1"/>
</dbReference>
<dbReference type="Proteomes" id="UP000278983">
    <property type="component" value="Unassembled WGS sequence"/>
</dbReference>
<reference evidence="2 3" key="1">
    <citation type="submission" date="2018-12" db="EMBL/GenBank/DDBJ databases">
        <title>Genome sequencing of Prevotella sp. KCOM 3155 (= JS262).</title>
        <authorList>
            <person name="Kook J.-K."/>
            <person name="Park S.-N."/>
            <person name="Lim Y.K."/>
        </authorList>
    </citation>
    <scope>NUCLEOTIDE SEQUENCE [LARGE SCALE GENOMIC DNA]</scope>
    <source>
        <strain evidence="2 3">KCOM 3155</strain>
    </source>
</reference>
<keyword evidence="3" id="KW-1185">Reference proteome</keyword>
<dbReference type="InterPro" id="IPR027417">
    <property type="entry name" value="P-loop_NTPase"/>
</dbReference>
<dbReference type="Pfam" id="PF13173">
    <property type="entry name" value="AAA_14"/>
    <property type="match status" value="1"/>
</dbReference>
<sequence>METLFKKHRMLISQTNTKIVREIMKSIDWEKQLVAIRGSQGVGKTTLVRQYILETYGARPDKALYCVMDGMYFTNHSLIDLAEQFYNMGGEHLFLDEVHKYPTWSKEIKEIIDLWPSLKITFTGSSLIQILNADADLSRRVLAYDMAGLSFREYLRFYKNISIPKYSLEEILQNADNICDEVCEKCHPLPYFEEYLKVGYYPFYDGNEEEYYSRIENVVSFIIDQEMTQFCGVEPAYTRKIKAMMMFLSDNLPYEVNIAKLASYLELNKTTVLSYLSSMQKAELLNLLYTDIKSVTKMQKPDKIYLHNTNILNTLSTKKNIGTIRECFAVNQLSVCHTVEYGKINGDIKIDGKITFEIRGKDKSFEQIANVPDSYILADQIEFPIGKKLPLWIIGLIY</sequence>
<proteinExistence type="predicted"/>
<protein>
    <submittedName>
        <fullName evidence="2">AAA family ATPase</fullName>
    </submittedName>
</protein>
<dbReference type="PANTHER" id="PTHR42990">
    <property type="entry name" value="ATPASE"/>
    <property type="match status" value="1"/>
</dbReference>
<gene>
    <name evidence="2" type="ORF">EHV08_04765</name>
</gene>
<dbReference type="OrthoDB" id="9768467at2"/>
<dbReference type="PANTHER" id="PTHR42990:SF1">
    <property type="entry name" value="AAA+ ATPASE DOMAIN-CONTAINING PROTEIN"/>
    <property type="match status" value="1"/>
</dbReference>
<dbReference type="EMBL" id="RYYU01000001">
    <property type="protein sequence ID" value="RUL59141.1"/>
    <property type="molecule type" value="Genomic_DNA"/>
</dbReference>
<organism evidence="2 3">
    <name type="scientific">Prevotella koreensis</name>
    <dbReference type="NCBI Taxonomy" id="2490854"/>
    <lineage>
        <taxon>Bacteria</taxon>
        <taxon>Pseudomonadati</taxon>
        <taxon>Bacteroidota</taxon>
        <taxon>Bacteroidia</taxon>
        <taxon>Bacteroidales</taxon>
        <taxon>Prevotellaceae</taxon>
        <taxon>Prevotella</taxon>
    </lineage>
</organism>
<dbReference type="InterPro" id="IPR041682">
    <property type="entry name" value="AAA_14"/>
</dbReference>
<evidence type="ECO:0000259" key="1">
    <source>
        <dbReference type="Pfam" id="PF13173"/>
    </source>
</evidence>